<dbReference type="EMBL" id="GBRH01159885">
    <property type="protein sequence ID" value="JAE38011.1"/>
    <property type="molecule type" value="Transcribed_RNA"/>
</dbReference>
<sequence length="70" mass="7562">MHEIPSLSPSKVIRSGHQHTRMKNEYNTTLLVHSSGRADLTISASCEDVERISAGSAITKSNAASDICHN</sequence>
<protein>
    <submittedName>
        <fullName evidence="2">Uncharacterized protein</fullName>
    </submittedName>
</protein>
<evidence type="ECO:0000313" key="2">
    <source>
        <dbReference type="EMBL" id="JAE38011.1"/>
    </source>
</evidence>
<proteinExistence type="predicted"/>
<evidence type="ECO:0000256" key="1">
    <source>
        <dbReference type="SAM" id="MobiDB-lite"/>
    </source>
</evidence>
<reference evidence="2" key="1">
    <citation type="submission" date="2014-09" db="EMBL/GenBank/DDBJ databases">
        <authorList>
            <person name="Magalhaes I.L.F."/>
            <person name="Oliveira U."/>
            <person name="Santos F.R."/>
            <person name="Vidigal T.H.D.A."/>
            <person name="Brescovit A.D."/>
            <person name="Santos A.J."/>
        </authorList>
    </citation>
    <scope>NUCLEOTIDE SEQUENCE</scope>
    <source>
        <tissue evidence="2">Shoot tissue taken approximately 20 cm above the soil surface</tissue>
    </source>
</reference>
<organism evidence="2">
    <name type="scientific">Arundo donax</name>
    <name type="common">Giant reed</name>
    <name type="synonym">Donax arundinaceus</name>
    <dbReference type="NCBI Taxonomy" id="35708"/>
    <lineage>
        <taxon>Eukaryota</taxon>
        <taxon>Viridiplantae</taxon>
        <taxon>Streptophyta</taxon>
        <taxon>Embryophyta</taxon>
        <taxon>Tracheophyta</taxon>
        <taxon>Spermatophyta</taxon>
        <taxon>Magnoliopsida</taxon>
        <taxon>Liliopsida</taxon>
        <taxon>Poales</taxon>
        <taxon>Poaceae</taxon>
        <taxon>PACMAD clade</taxon>
        <taxon>Arundinoideae</taxon>
        <taxon>Arundineae</taxon>
        <taxon>Arundo</taxon>
    </lineage>
</organism>
<name>A0A0A9HT08_ARUDO</name>
<dbReference type="AlphaFoldDB" id="A0A0A9HT08"/>
<accession>A0A0A9HT08</accession>
<feature type="region of interest" description="Disordered" evidence="1">
    <location>
        <begin position="1"/>
        <end position="26"/>
    </location>
</feature>
<reference evidence="2" key="2">
    <citation type="journal article" date="2015" name="Data Brief">
        <title>Shoot transcriptome of the giant reed, Arundo donax.</title>
        <authorList>
            <person name="Barrero R.A."/>
            <person name="Guerrero F.D."/>
            <person name="Moolhuijzen P."/>
            <person name="Goolsby J.A."/>
            <person name="Tidwell J."/>
            <person name="Bellgard S.E."/>
            <person name="Bellgard M.I."/>
        </authorList>
    </citation>
    <scope>NUCLEOTIDE SEQUENCE</scope>
    <source>
        <tissue evidence="2">Shoot tissue taken approximately 20 cm above the soil surface</tissue>
    </source>
</reference>